<dbReference type="Gene3D" id="3.40.50.12230">
    <property type="match status" value="1"/>
</dbReference>
<keyword evidence="3 5" id="KW-0808">Transferase</keyword>
<dbReference type="Pfam" id="PF02911">
    <property type="entry name" value="Formyl_trans_C"/>
    <property type="match status" value="1"/>
</dbReference>
<feature type="domain" description="Formyl transferase C-terminal" evidence="7">
    <location>
        <begin position="198"/>
        <end position="294"/>
    </location>
</feature>
<evidence type="ECO:0000256" key="5">
    <source>
        <dbReference type="HAMAP-Rule" id="MF_00182"/>
    </source>
</evidence>
<sequence length="307" mass="33977">MGTPEFAVPSLKILVENGINVVGVVTATDKYGGRGGKQLIESDVKKYALSAGLKILQPSNLKAKSFIDGLKALDADLQIVVAFRMLPVVVWDMPKHGTYNLHGSLLPKYRGAAPIHWAVVNGETETGVTSFKLKHEIDTGDVLFQEKISIGREETTGEVYNRLKELGAEVVLKTVRAIIEDNIQLLPQDASLISKAPKLHREVCEINWEDEMEVIRNFVRGMNPFPGAWFSFSGTVMKVYKTENIKTVHNAPVGTINSDNKNFLHIAAVDGWVSLIDIQLQGKKRMDVKSFLNGIDVRTFISDSLPH</sequence>
<evidence type="ECO:0000259" key="6">
    <source>
        <dbReference type="Pfam" id="PF00551"/>
    </source>
</evidence>
<evidence type="ECO:0000256" key="4">
    <source>
        <dbReference type="ARBA" id="ARBA00022917"/>
    </source>
</evidence>
<dbReference type="InterPro" id="IPR011034">
    <property type="entry name" value="Formyl_transferase-like_C_sf"/>
</dbReference>
<reference evidence="8" key="1">
    <citation type="journal article" date="2014" name="Int. J. Syst. Evol. Microbiol.">
        <title>Complete genome sequence of Corynebacterium casei LMG S-19264T (=DSM 44701T), isolated from a smear-ripened cheese.</title>
        <authorList>
            <consortium name="US DOE Joint Genome Institute (JGI-PGF)"/>
            <person name="Walter F."/>
            <person name="Albersmeier A."/>
            <person name="Kalinowski J."/>
            <person name="Ruckert C."/>
        </authorList>
    </citation>
    <scope>NUCLEOTIDE SEQUENCE</scope>
    <source>
        <strain evidence="8">NBRC 108769</strain>
    </source>
</reference>
<keyword evidence="9" id="KW-1185">Reference proteome</keyword>
<comment type="catalytic activity">
    <reaction evidence="5">
        <text>L-methionyl-tRNA(fMet) + (6R)-10-formyltetrahydrofolate = N-formyl-L-methionyl-tRNA(fMet) + (6S)-5,6,7,8-tetrahydrofolate + H(+)</text>
        <dbReference type="Rhea" id="RHEA:24380"/>
        <dbReference type="Rhea" id="RHEA-COMP:9952"/>
        <dbReference type="Rhea" id="RHEA-COMP:9953"/>
        <dbReference type="ChEBI" id="CHEBI:15378"/>
        <dbReference type="ChEBI" id="CHEBI:57453"/>
        <dbReference type="ChEBI" id="CHEBI:78530"/>
        <dbReference type="ChEBI" id="CHEBI:78844"/>
        <dbReference type="ChEBI" id="CHEBI:195366"/>
        <dbReference type="EC" id="2.1.2.9"/>
    </reaction>
</comment>
<comment type="caution">
    <text evidence="8">The sequence shown here is derived from an EMBL/GenBank/DDBJ whole genome shotgun (WGS) entry which is preliminary data.</text>
</comment>
<dbReference type="HAMAP" id="MF_00182">
    <property type="entry name" value="Formyl_trans"/>
    <property type="match status" value="1"/>
</dbReference>
<dbReference type="CDD" id="cd08646">
    <property type="entry name" value="FMT_core_Met-tRNA-FMT_N"/>
    <property type="match status" value="1"/>
</dbReference>
<feature type="domain" description="Formyl transferase N-terminal" evidence="6">
    <location>
        <begin position="3"/>
        <end position="174"/>
    </location>
</feature>
<dbReference type="EC" id="2.1.2.9" evidence="2 5"/>
<organism evidence="8 9">
    <name type="scientific">Portibacter lacus</name>
    <dbReference type="NCBI Taxonomy" id="1099794"/>
    <lineage>
        <taxon>Bacteria</taxon>
        <taxon>Pseudomonadati</taxon>
        <taxon>Bacteroidota</taxon>
        <taxon>Saprospiria</taxon>
        <taxon>Saprospirales</taxon>
        <taxon>Haliscomenobacteraceae</taxon>
        <taxon>Portibacter</taxon>
    </lineage>
</organism>
<evidence type="ECO:0000313" key="8">
    <source>
        <dbReference type="EMBL" id="GLR19996.1"/>
    </source>
</evidence>
<proteinExistence type="inferred from homology"/>
<dbReference type="InterPro" id="IPR041711">
    <property type="entry name" value="Met-tRNA-FMT_N"/>
</dbReference>
<comment type="function">
    <text evidence="5">Attaches a formyl group to the free amino group of methionyl-tRNA(fMet). The formyl group appears to play a dual role in the initiator identity of N-formylmethionyl-tRNA by promoting its recognition by IF2 and preventing the misappropriation of this tRNA by the elongation apparatus.</text>
</comment>
<evidence type="ECO:0000313" key="9">
    <source>
        <dbReference type="Proteomes" id="UP001156666"/>
    </source>
</evidence>
<accession>A0AA37SS80</accession>
<evidence type="ECO:0000256" key="3">
    <source>
        <dbReference type="ARBA" id="ARBA00022679"/>
    </source>
</evidence>
<dbReference type="EMBL" id="BSOH01000037">
    <property type="protein sequence ID" value="GLR19996.1"/>
    <property type="molecule type" value="Genomic_DNA"/>
</dbReference>
<gene>
    <name evidence="5 8" type="primary">fmt</name>
    <name evidence="8" type="ORF">GCM10007940_46120</name>
</gene>
<dbReference type="Pfam" id="PF00551">
    <property type="entry name" value="Formyl_trans_N"/>
    <property type="match status" value="1"/>
</dbReference>
<name>A0AA37SS80_9BACT</name>
<dbReference type="Proteomes" id="UP001156666">
    <property type="component" value="Unassembled WGS sequence"/>
</dbReference>
<dbReference type="InterPro" id="IPR005794">
    <property type="entry name" value="Fmt"/>
</dbReference>
<dbReference type="InterPro" id="IPR005793">
    <property type="entry name" value="Formyl_trans_C"/>
</dbReference>
<reference evidence="8" key="2">
    <citation type="submission" date="2023-01" db="EMBL/GenBank/DDBJ databases">
        <title>Draft genome sequence of Portibacter lacus strain NBRC 108769.</title>
        <authorList>
            <person name="Sun Q."/>
            <person name="Mori K."/>
        </authorList>
    </citation>
    <scope>NUCLEOTIDE SEQUENCE</scope>
    <source>
        <strain evidence="8">NBRC 108769</strain>
    </source>
</reference>
<dbReference type="InterPro" id="IPR002376">
    <property type="entry name" value="Formyl_transf_N"/>
</dbReference>
<dbReference type="CDD" id="cd08704">
    <property type="entry name" value="Met_tRNA_FMT_C"/>
    <property type="match status" value="1"/>
</dbReference>
<protein>
    <recommendedName>
        <fullName evidence="2 5">Methionyl-tRNA formyltransferase</fullName>
        <ecNumber evidence="2 5">2.1.2.9</ecNumber>
    </recommendedName>
</protein>
<dbReference type="InterPro" id="IPR044135">
    <property type="entry name" value="Met-tRNA-FMT_C"/>
</dbReference>
<feature type="binding site" evidence="5">
    <location>
        <begin position="104"/>
        <end position="107"/>
    </location>
    <ligand>
        <name>(6S)-5,6,7,8-tetrahydrofolate</name>
        <dbReference type="ChEBI" id="CHEBI:57453"/>
    </ligand>
</feature>
<evidence type="ECO:0000259" key="7">
    <source>
        <dbReference type="Pfam" id="PF02911"/>
    </source>
</evidence>
<dbReference type="GO" id="GO:0004479">
    <property type="term" value="F:methionyl-tRNA formyltransferase activity"/>
    <property type="evidence" value="ECO:0007669"/>
    <property type="project" value="UniProtKB-UniRule"/>
</dbReference>
<dbReference type="PANTHER" id="PTHR11138:SF5">
    <property type="entry name" value="METHIONYL-TRNA FORMYLTRANSFERASE, MITOCHONDRIAL"/>
    <property type="match status" value="1"/>
</dbReference>
<comment type="similarity">
    <text evidence="1 5">Belongs to the Fmt family.</text>
</comment>
<keyword evidence="4 5" id="KW-0648">Protein biosynthesis</keyword>
<dbReference type="AlphaFoldDB" id="A0AA37SS80"/>
<evidence type="ECO:0000256" key="1">
    <source>
        <dbReference type="ARBA" id="ARBA00010699"/>
    </source>
</evidence>
<dbReference type="SUPFAM" id="SSF50486">
    <property type="entry name" value="FMT C-terminal domain-like"/>
    <property type="match status" value="1"/>
</dbReference>
<evidence type="ECO:0000256" key="2">
    <source>
        <dbReference type="ARBA" id="ARBA00012261"/>
    </source>
</evidence>
<dbReference type="PANTHER" id="PTHR11138">
    <property type="entry name" value="METHIONYL-TRNA FORMYLTRANSFERASE"/>
    <property type="match status" value="1"/>
</dbReference>
<dbReference type="NCBIfam" id="TIGR00460">
    <property type="entry name" value="fmt"/>
    <property type="match status" value="1"/>
</dbReference>
<dbReference type="GO" id="GO:0005829">
    <property type="term" value="C:cytosol"/>
    <property type="evidence" value="ECO:0007669"/>
    <property type="project" value="TreeGrafter"/>
</dbReference>
<dbReference type="InterPro" id="IPR036477">
    <property type="entry name" value="Formyl_transf_N_sf"/>
</dbReference>
<dbReference type="SUPFAM" id="SSF53328">
    <property type="entry name" value="Formyltransferase"/>
    <property type="match status" value="1"/>
</dbReference>